<dbReference type="Pfam" id="PF04909">
    <property type="entry name" value="Amidohydro_2"/>
    <property type="match status" value="1"/>
</dbReference>
<dbReference type="InterPro" id="IPR006680">
    <property type="entry name" value="Amidohydro-rel"/>
</dbReference>
<dbReference type="RefSeq" id="WP_218105167.1">
    <property type="nucleotide sequence ID" value="NZ_FMHV01000002.1"/>
</dbReference>
<evidence type="ECO:0000313" key="3">
    <source>
        <dbReference type="Proteomes" id="UP000199413"/>
    </source>
</evidence>
<sequence length="247" mass="25814">MNLYDCNSMLGRLPAGNVGEGSVAALTKLMDRFGIEAAVVAHTAAWRHDPASGNAQLLAEVSGEPRLRPAWVGLPDSCGEVAPPAQFVAAARRHDVAAVRLYPADHGYGLAGSDCAALLDALAAARLPVLIDADQASMTEIEAIAAARPALPVVVCQVGYRALRRLAGVLARTGNVHVELSYLGSHLGLEWLVERFGSARLLFGTGLPVRDPADAVTRLLWSELDDAEVAAIGAGNLRRLVGGGDPC</sequence>
<protein>
    <submittedName>
        <fullName evidence="2">Predicted metal-dependent hydrolase, TIM-barrel fold</fullName>
    </submittedName>
</protein>
<dbReference type="SUPFAM" id="SSF51556">
    <property type="entry name" value="Metallo-dependent hydrolases"/>
    <property type="match status" value="1"/>
</dbReference>
<dbReference type="STRING" id="568872.GA0070624_3346"/>
<evidence type="ECO:0000313" key="2">
    <source>
        <dbReference type="EMBL" id="SCL26642.1"/>
    </source>
</evidence>
<dbReference type="Gene3D" id="3.20.20.140">
    <property type="entry name" value="Metal-dependent hydrolases"/>
    <property type="match status" value="1"/>
</dbReference>
<gene>
    <name evidence="2" type="ORF">GA0070624_3346</name>
</gene>
<accession>A0A1C6SBI3</accession>
<dbReference type="AlphaFoldDB" id="A0A1C6SBI3"/>
<keyword evidence="3" id="KW-1185">Reference proteome</keyword>
<dbReference type="Proteomes" id="UP000199413">
    <property type="component" value="Unassembled WGS sequence"/>
</dbReference>
<keyword evidence="2" id="KW-0378">Hydrolase</keyword>
<organism evidence="2 3">
    <name type="scientific">Micromonospora rhizosphaerae</name>
    <dbReference type="NCBI Taxonomy" id="568872"/>
    <lineage>
        <taxon>Bacteria</taxon>
        <taxon>Bacillati</taxon>
        <taxon>Actinomycetota</taxon>
        <taxon>Actinomycetes</taxon>
        <taxon>Micromonosporales</taxon>
        <taxon>Micromonosporaceae</taxon>
        <taxon>Micromonospora</taxon>
    </lineage>
</organism>
<proteinExistence type="predicted"/>
<dbReference type="InterPro" id="IPR032466">
    <property type="entry name" value="Metal_Hydrolase"/>
</dbReference>
<evidence type="ECO:0000259" key="1">
    <source>
        <dbReference type="Pfam" id="PF04909"/>
    </source>
</evidence>
<dbReference type="EMBL" id="FMHV01000002">
    <property type="protein sequence ID" value="SCL26642.1"/>
    <property type="molecule type" value="Genomic_DNA"/>
</dbReference>
<dbReference type="GO" id="GO:0016787">
    <property type="term" value="F:hydrolase activity"/>
    <property type="evidence" value="ECO:0007669"/>
    <property type="project" value="UniProtKB-KW"/>
</dbReference>
<reference evidence="3" key="1">
    <citation type="submission" date="2016-06" db="EMBL/GenBank/DDBJ databases">
        <authorList>
            <person name="Varghese N."/>
            <person name="Submissions Spin"/>
        </authorList>
    </citation>
    <scope>NUCLEOTIDE SEQUENCE [LARGE SCALE GENOMIC DNA]</scope>
    <source>
        <strain evidence="3">DSM 45431</strain>
    </source>
</reference>
<feature type="domain" description="Amidohydrolase-related" evidence="1">
    <location>
        <begin position="33"/>
        <end position="242"/>
    </location>
</feature>
<name>A0A1C6SBI3_9ACTN</name>